<feature type="signal peptide" evidence="1">
    <location>
        <begin position="1"/>
        <end position="25"/>
    </location>
</feature>
<gene>
    <name evidence="2" type="ORF">ASPSYDRAFT_675010</name>
</gene>
<sequence>MKSYWRPQNSIACFRLSSLLTLIVARFDCRAGLAGTATGYAIRSTVAFTSHRLPTLRVYCLGSIAFISSFAPKYERTVANEIIMIITESLRGIITQRDSKLDLHRTAGTVGSCRWRACDFASLEPRVLG</sequence>
<keyword evidence="1" id="KW-0732">Signal</keyword>
<protein>
    <recommendedName>
        <fullName evidence="4">Secreted protein</fullName>
    </recommendedName>
</protein>
<dbReference type="AlphaFoldDB" id="A0A1L9TTZ9"/>
<evidence type="ECO:0008006" key="4">
    <source>
        <dbReference type="Google" id="ProtNLM"/>
    </source>
</evidence>
<name>A0A1L9TTZ9_9EURO</name>
<evidence type="ECO:0000313" key="3">
    <source>
        <dbReference type="Proteomes" id="UP000184356"/>
    </source>
</evidence>
<dbReference type="VEuPathDB" id="FungiDB:ASPSYDRAFT_675010"/>
<dbReference type="RefSeq" id="XP_040706725.1">
    <property type="nucleotide sequence ID" value="XM_040850406.1"/>
</dbReference>
<dbReference type="EMBL" id="KV878583">
    <property type="protein sequence ID" value="OJJ62919.1"/>
    <property type="molecule type" value="Genomic_DNA"/>
</dbReference>
<keyword evidence="3" id="KW-1185">Reference proteome</keyword>
<evidence type="ECO:0000256" key="1">
    <source>
        <dbReference type="SAM" id="SignalP"/>
    </source>
</evidence>
<dbReference type="Proteomes" id="UP000184356">
    <property type="component" value="Unassembled WGS sequence"/>
</dbReference>
<organism evidence="2 3">
    <name type="scientific">Aspergillus sydowii CBS 593.65</name>
    <dbReference type="NCBI Taxonomy" id="1036612"/>
    <lineage>
        <taxon>Eukaryota</taxon>
        <taxon>Fungi</taxon>
        <taxon>Dikarya</taxon>
        <taxon>Ascomycota</taxon>
        <taxon>Pezizomycotina</taxon>
        <taxon>Eurotiomycetes</taxon>
        <taxon>Eurotiomycetidae</taxon>
        <taxon>Eurotiales</taxon>
        <taxon>Aspergillaceae</taxon>
        <taxon>Aspergillus</taxon>
        <taxon>Aspergillus subgen. Nidulantes</taxon>
    </lineage>
</organism>
<proteinExistence type="predicted"/>
<accession>A0A1L9TTZ9</accession>
<feature type="chain" id="PRO_5012838091" description="Secreted protein" evidence="1">
    <location>
        <begin position="26"/>
        <end position="129"/>
    </location>
</feature>
<evidence type="ECO:0000313" key="2">
    <source>
        <dbReference type="EMBL" id="OJJ62919.1"/>
    </source>
</evidence>
<reference evidence="3" key="1">
    <citation type="journal article" date="2017" name="Genome Biol.">
        <title>Comparative genomics reveals high biological diversity and specific adaptations in the industrially and medically important fungal genus Aspergillus.</title>
        <authorList>
            <person name="de Vries R.P."/>
            <person name="Riley R."/>
            <person name="Wiebenga A."/>
            <person name="Aguilar-Osorio G."/>
            <person name="Amillis S."/>
            <person name="Uchima C.A."/>
            <person name="Anderluh G."/>
            <person name="Asadollahi M."/>
            <person name="Askin M."/>
            <person name="Barry K."/>
            <person name="Battaglia E."/>
            <person name="Bayram O."/>
            <person name="Benocci T."/>
            <person name="Braus-Stromeyer S.A."/>
            <person name="Caldana C."/>
            <person name="Canovas D."/>
            <person name="Cerqueira G.C."/>
            <person name="Chen F."/>
            <person name="Chen W."/>
            <person name="Choi C."/>
            <person name="Clum A."/>
            <person name="Dos Santos R.A."/>
            <person name="Damasio A.R."/>
            <person name="Diallinas G."/>
            <person name="Emri T."/>
            <person name="Fekete E."/>
            <person name="Flipphi M."/>
            <person name="Freyberg S."/>
            <person name="Gallo A."/>
            <person name="Gournas C."/>
            <person name="Habgood R."/>
            <person name="Hainaut M."/>
            <person name="Harispe M.L."/>
            <person name="Henrissat B."/>
            <person name="Hilden K.S."/>
            <person name="Hope R."/>
            <person name="Hossain A."/>
            <person name="Karabika E."/>
            <person name="Karaffa L."/>
            <person name="Karanyi Z."/>
            <person name="Krasevec N."/>
            <person name="Kuo A."/>
            <person name="Kusch H."/>
            <person name="LaButti K."/>
            <person name="Lagendijk E.L."/>
            <person name="Lapidus A."/>
            <person name="Levasseur A."/>
            <person name="Lindquist E."/>
            <person name="Lipzen A."/>
            <person name="Logrieco A.F."/>
            <person name="MacCabe A."/>
            <person name="Maekelae M.R."/>
            <person name="Malavazi I."/>
            <person name="Melin P."/>
            <person name="Meyer V."/>
            <person name="Mielnichuk N."/>
            <person name="Miskei M."/>
            <person name="Molnar A.P."/>
            <person name="Mule G."/>
            <person name="Ngan C.Y."/>
            <person name="Orejas M."/>
            <person name="Orosz E."/>
            <person name="Ouedraogo J.P."/>
            <person name="Overkamp K.M."/>
            <person name="Park H.-S."/>
            <person name="Perrone G."/>
            <person name="Piumi F."/>
            <person name="Punt P.J."/>
            <person name="Ram A.F."/>
            <person name="Ramon A."/>
            <person name="Rauscher S."/>
            <person name="Record E."/>
            <person name="Riano-Pachon D.M."/>
            <person name="Robert V."/>
            <person name="Roehrig J."/>
            <person name="Ruller R."/>
            <person name="Salamov A."/>
            <person name="Salih N.S."/>
            <person name="Samson R.A."/>
            <person name="Sandor E."/>
            <person name="Sanguinetti M."/>
            <person name="Schuetze T."/>
            <person name="Sepcic K."/>
            <person name="Shelest E."/>
            <person name="Sherlock G."/>
            <person name="Sophianopoulou V."/>
            <person name="Squina F.M."/>
            <person name="Sun H."/>
            <person name="Susca A."/>
            <person name="Todd R.B."/>
            <person name="Tsang A."/>
            <person name="Unkles S.E."/>
            <person name="van de Wiele N."/>
            <person name="van Rossen-Uffink D."/>
            <person name="Oliveira J.V."/>
            <person name="Vesth T.C."/>
            <person name="Visser J."/>
            <person name="Yu J.-H."/>
            <person name="Zhou M."/>
            <person name="Andersen M.R."/>
            <person name="Archer D.B."/>
            <person name="Baker S.E."/>
            <person name="Benoit I."/>
            <person name="Brakhage A.A."/>
            <person name="Braus G.H."/>
            <person name="Fischer R."/>
            <person name="Frisvad J.C."/>
            <person name="Goldman G.H."/>
            <person name="Houbraken J."/>
            <person name="Oakley B."/>
            <person name="Pocsi I."/>
            <person name="Scazzocchio C."/>
            <person name="Seiboth B."/>
            <person name="vanKuyk P.A."/>
            <person name="Wortman J."/>
            <person name="Dyer P.S."/>
            <person name="Grigoriev I.V."/>
        </authorList>
    </citation>
    <scope>NUCLEOTIDE SEQUENCE [LARGE SCALE GENOMIC DNA]</scope>
    <source>
        <strain evidence="3">CBS 593.65</strain>
    </source>
</reference>
<dbReference type="GeneID" id="63766479"/>